<keyword evidence="11 14" id="KW-0413">Isomerase</keyword>
<reference evidence="14 15" key="1">
    <citation type="submission" date="2016-10" db="EMBL/GenBank/DDBJ databases">
        <authorList>
            <person name="de Groot N.N."/>
        </authorList>
    </citation>
    <scope>NUCLEOTIDE SEQUENCE [LARGE SCALE GENOMIC DNA]</scope>
    <source>
        <strain evidence="14">MBHS1</strain>
    </source>
</reference>
<name>A0A1H6FAJ5_9GAMM</name>
<evidence type="ECO:0000313" key="14">
    <source>
        <dbReference type="EMBL" id="SEH07130.1"/>
    </source>
</evidence>
<keyword evidence="2" id="KW-1003">Cell membrane</keyword>
<accession>A0A1H6FAJ5</accession>
<dbReference type="InterPro" id="IPR000297">
    <property type="entry name" value="PPIase_PpiC"/>
</dbReference>
<evidence type="ECO:0000256" key="6">
    <source>
        <dbReference type="ARBA" id="ARBA00023136"/>
    </source>
</evidence>
<dbReference type="InterPro" id="IPR052029">
    <property type="entry name" value="PpiD_chaperone"/>
</dbReference>
<dbReference type="GO" id="GO:0003755">
    <property type="term" value="F:peptidyl-prolyl cis-trans isomerase activity"/>
    <property type="evidence" value="ECO:0007669"/>
    <property type="project" value="UniProtKB-KW"/>
</dbReference>
<sequence length="631" mass="70445">MLQNIRDKSQGWLAWVIVIFISIPFALWGIQSYLGGGGSVTVAEVNGVELDKNTYENAVQQQVYRFQSMMQGKFDITSLLPNLRQETLEQMINEAVLTQTVEAQGFRIGNALLQAQIQTNPQFQDNGRFSTDMYHAKVRSQQMSTPEYESRMRQQMMLNQLREGILSATALTETEQQTLQTLKNQQRLVSYLRIPESVATATAVSDEEIKAYYDANSADYATPEKVSIDYVLLSREKLAETIKEVKDDDLQVRYESQIDTYTTKPEWQARHILINIEDGDEAAALKKAESLIERLNKEEDFAALAEEFSADTGSAKKGGDLGWFEPGQMVKSFEDTVKTLKSGEISSPVKSQFGYHIIKLLDAKPETTKPFAEVKEELLKAHKKEEADSLFYGVSEDMANLAFEQPDSLASIAELQGIAQHSTELFAKNEQGEGILSTESIRKAAFSGQVLQEGRNSEVLVLENGDQLVLRIKDHEISQIQALEQVKAQITKQLKQEKIKQATETVGKEVLTALSSGAQQALLAQHQLNWSAPQWVNADDLALPSAVLKAAFKMGTPAAPNALYQGIALSDTEYAVIALLELKSEADEETTPKLKQDLEQQQRGLGSTEYQMLLSGLRQNADIKIYQQNLK</sequence>
<dbReference type="SUPFAM" id="SSF109998">
    <property type="entry name" value="Triger factor/SurA peptide-binding domain-like"/>
    <property type="match status" value="1"/>
</dbReference>
<evidence type="ECO:0000256" key="4">
    <source>
        <dbReference type="ARBA" id="ARBA00022692"/>
    </source>
</evidence>
<evidence type="ECO:0000256" key="8">
    <source>
        <dbReference type="ARBA" id="ARBA00038408"/>
    </source>
</evidence>
<dbReference type="InterPro" id="IPR023058">
    <property type="entry name" value="PPIase_PpiC_CS"/>
</dbReference>
<evidence type="ECO:0000256" key="11">
    <source>
        <dbReference type="PROSITE-ProRule" id="PRU00278"/>
    </source>
</evidence>
<evidence type="ECO:0000256" key="5">
    <source>
        <dbReference type="ARBA" id="ARBA00022989"/>
    </source>
</evidence>
<keyword evidence="7" id="KW-0143">Chaperone</keyword>
<dbReference type="InterPro" id="IPR027304">
    <property type="entry name" value="Trigger_fact/SurA_dom_sf"/>
</dbReference>
<keyword evidence="4 12" id="KW-0812">Transmembrane</keyword>
<dbReference type="Gene3D" id="1.10.8.1040">
    <property type="match status" value="1"/>
</dbReference>
<keyword evidence="3" id="KW-0997">Cell inner membrane</keyword>
<dbReference type="Gene3D" id="3.10.50.40">
    <property type="match status" value="1"/>
</dbReference>
<dbReference type="Pfam" id="PF13624">
    <property type="entry name" value="SurA_N_3"/>
    <property type="match status" value="1"/>
</dbReference>
<evidence type="ECO:0000256" key="9">
    <source>
        <dbReference type="ARBA" id="ARBA00040743"/>
    </source>
</evidence>
<dbReference type="Pfam" id="PF13616">
    <property type="entry name" value="Rotamase_3"/>
    <property type="match status" value="1"/>
</dbReference>
<dbReference type="OrthoDB" id="9812372at2"/>
<keyword evidence="5 12" id="KW-1133">Transmembrane helix</keyword>
<dbReference type="SUPFAM" id="SSF54534">
    <property type="entry name" value="FKBP-like"/>
    <property type="match status" value="1"/>
</dbReference>
<dbReference type="RefSeq" id="WP_103920831.1">
    <property type="nucleotide sequence ID" value="NZ_FMSV02000515.1"/>
</dbReference>
<comment type="subcellular location">
    <subcellularLocation>
        <location evidence="1">Cell inner membrane</location>
        <topology evidence="1">Single-pass type II membrane protein</topology>
        <orientation evidence="1">Periplasmic side</orientation>
    </subcellularLocation>
</comment>
<gene>
    <name evidence="14" type="primary">ppiD</name>
    <name evidence="14" type="ORF">MBHS_03002</name>
</gene>
<evidence type="ECO:0000313" key="15">
    <source>
        <dbReference type="Proteomes" id="UP000236724"/>
    </source>
</evidence>
<evidence type="ECO:0000256" key="1">
    <source>
        <dbReference type="ARBA" id="ARBA00004382"/>
    </source>
</evidence>
<comment type="similarity">
    <text evidence="8">Belongs to the PpiD chaperone family.</text>
</comment>
<proteinExistence type="inferred from homology"/>
<protein>
    <recommendedName>
        <fullName evidence="9">Periplasmic chaperone PpiD</fullName>
    </recommendedName>
    <alternativeName>
        <fullName evidence="10">Periplasmic folding chaperone</fullName>
    </alternativeName>
</protein>
<evidence type="ECO:0000256" key="2">
    <source>
        <dbReference type="ARBA" id="ARBA00022475"/>
    </source>
</evidence>
<organism evidence="14 15">
    <name type="scientific">Candidatus Venteria ishoeyi</name>
    <dbReference type="NCBI Taxonomy" id="1899563"/>
    <lineage>
        <taxon>Bacteria</taxon>
        <taxon>Pseudomonadati</taxon>
        <taxon>Pseudomonadota</taxon>
        <taxon>Gammaproteobacteria</taxon>
        <taxon>Thiotrichales</taxon>
        <taxon>Thiotrichaceae</taxon>
        <taxon>Venteria</taxon>
    </lineage>
</organism>
<feature type="domain" description="PpiC" evidence="13">
    <location>
        <begin position="264"/>
        <end position="362"/>
    </location>
</feature>
<dbReference type="AlphaFoldDB" id="A0A1H6FAJ5"/>
<evidence type="ECO:0000256" key="3">
    <source>
        <dbReference type="ARBA" id="ARBA00022519"/>
    </source>
</evidence>
<dbReference type="InterPro" id="IPR046357">
    <property type="entry name" value="PPIase_dom_sf"/>
</dbReference>
<dbReference type="PANTHER" id="PTHR47529:SF1">
    <property type="entry name" value="PERIPLASMIC CHAPERONE PPID"/>
    <property type="match status" value="1"/>
</dbReference>
<dbReference type="PROSITE" id="PS50198">
    <property type="entry name" value="PPIC_PPIASE_2"/>
    <property type="match status" value="1"/>
</dbReference>
<evidence type="ECO:0000259" key="13">
    <source>
        <dbReference type="PROSITE" id="PS50198"/>
    </source>
</evidence>
<keyword evidence="11" id="KW-0697">Rotamase</keyword>
<keyword evidence="15" id="KW-1185">Reference proteome</keyword>
<dbReference type="Proteomes" id="UP000236724">
    <property type="component" value="Unassembled WGS sequence"/>
</dbReference>
<dbReference type="PROSITE" id="PS01096">
    <property type="entry name" value="PPIC_PPIASE_1"/>
    <property type="match status" value="1"/>
</dbReference>
<evidence type="ECO:0000256" key="10">
    <source>
        <dbReference type="ARBA" id="ARBA00042775"/>
    </source>
</evidence>
<evidence type="ECO:0000256" key="7">
    <source>
        <dbReference type="ARBA" id="ARBA00023186"/>
    </source>
</evidence>
<keyword evidence="6 12" id="KW-0472">Membrane</keyword>
<dbReference type="GO" id="GO:0005886">
    <property type="term" value="C:plasma membrane"/>
    <property type="evidence" value="ECO:0007669"/>
    <property type="project" value="UniProtKB-SubCell"/>
</dbReference>
<dbReference type="Gene3D" id="6.10.140.970">
    <property type="match status" value="1"/>
</dbReference>
<dbReference type="PANTHER" id="PTHR47529">
    <property type="entry name" value="PEPTIDYL-PROLYL CIS-TRANS ISOMERASE D"/>
    <property type="match status" value="1"/>
</dbReference>
<dbReference type="EMBL" id="FMSV02000515">
    <property type="protein sequence ID" value="SEH07130.1"/>
    <property type="molecule type" value="Genomic_DNA"/>
</dbReference>
<feature type="transmembrane region" description="Helical" evidence="12">
    <location>
        <begin position="12"/>
        <end position="30"/>
    </location>
</feature>
<evidence type="ECO:0000256" key="12">
    <source>
        <dbReference type="SAM" id="Phobius"/>
    </source>
</evidence>